<name>A0A914EIA9_9BILA</name>
<evidence type="ECO:0000256" key="1">
    <source>
        <dbReference type="SAM" id="Coils"/>
    </source>
</evidence>
<dbReference type="WBParaSite" id="ACRNAN_scaffold7952.g29826.t1">
    <property type="protein sequence ID" value="ACRNAN_scaffold7952.g29826.t1"/>
    <property type="gene ID" value="ACRNAN_scaffold7952.g29826"/>
</dbReference>
<proteinExistence type="predicted"/>
<keyword evidence="3" id="KW-1185">Reference proteome</keyword>
<feature type="region of interest" description="Disordered" evidence="2">
    <location>
        <begin position="740"/>
        <end position="764"/>
    </location>
</feature>
<keyword evidence="1" id="KW-0175">Coiled coil</keyword>
<accession>A0A914EIA9</accession>
<dbReference type="Proteomes" id="UP000887540">
    <property type="component" value="Unplaced"/>
</dbReference>
<feature type="compositionally biased region" description="Basic and acidic residues" evidence="2">
    <location>
        <begin position="475"/>
        <end position="488"/>
    </location>
</feature>
<feature type="compositionally biased region" description="Acidic residues" evidence="2">
    <location>
        <begin position="489"/>
        <end position="506"/>
    </location>
</feature>
<feature type="region of interest" description="Disordered" evidence="2">
    <location>
        <begin position="475"/>
        <end position="518"/>
    </location>
</feature>
<feature type="region of interest" description="Disordered" evidence="2">
    <location>
        <begin position="47"/>
        <end position="67"/>
    </location>
</feature>
<dbReference type="AlphaFoldDB" id="A0A914EIA9"/>
<evidence type="ECO:0000313" key="3">
    <source>
        <dbReference type="Proteomes" id="UP000887540"/>
    </source>
</evidence>
<organism evidence="3 4">
    <name type="scientific">Acrobeloides nanus</name>
    <dbReference type="NCBI Taxonomy" id="290746"/>
    <lineage>
        <taxon>Eukaryota</taxon>
        <taxon>Metazoa</taxon>
        <taxon>Ecdysozoa</taxon>
        <taxon>Nematoda</taxon>
        <taxon>Chromadorea</taxon>
        <taxon>Rhabditida</taxon>
        <taxon>Tylenchina</taxon>
        <taxon>Cephalobomorpha</taxon>
        <taxon>Cephaloboidea</taxon>
        <taxon>Cephalobidae</taxon>
        <taxon>Acrobeloides</taxon>
    </lineage>
</organism>
<feature type="compositionally biased region" description="Basic and acidic residues" evidence="2">
    <location>
        <begin position="47"/>
        <end position="63"/>
    </location>
</feature>
<feature type="compositionally biased region" description="Polar residues" evidence="2">
    <location>
        <begin position="740"/>
        <end position="751"/>
    </location>
</feature>
<evidence type="ECO:0000256" key="2">
    <source>
        <dbReference type="SAM" id="MobiDB-lite"/>
    </source>
</evidence>
<feature type="coiled-coil region" evidence="1">
    <location>
        <begin position="284"/>
        <end position="320"/>
    </location>
</feature>
<reference evidence="4" key="1">
    <citation type="submission" date="2022-11" db="UniProtKB">
        <authorList>
            <consortium name="WormBaseParasite"/>
        </authorList>
    </citation>
    <scope>IDENTIFICATION</scope>
</reference>
<feature type="coiled-coil region" evidence="1">
    <location>
        <begin position="151"/>
        <end position="252"/>
    </location>
</feature>
<feature type="coiled-coil region" evidence="1">
    <location>
        <begin position="375"/>
        <end position="402"/>
    </location>
</feature>
<sequence length="764" mass="89568">MEEVKFSATSEFNPLTVVQLESESTTPSLSGRKRIIIRGSVEREKRARQKAVERFSPDPEPRFRPKQKLPLANNFKREKILSTFKKKKGIQIRYEEQEDEEESEDLPSTSYNLDLEDGDGLFTSSAKPFGVDEELRKKIEFHLKQEFDMMISSLRKENSELKMQMEGTNTQYVLMKERCLKARHSEQMAKNEILGVQKSLDNAREKIRQLEYELETERSKNHQNEFNLTTLKKSEELKNETLKNELVELRNASIEKDMKIRMLEQLLKAATDGNPPSSSSFPLLLNQEKSLELEEERNKSQRLENELEYVKKQLDTKLSRQMDGEALTPDMKRLIKNHEEDVSEFRRYIQVLLKKQSEEVNHMRRLQEQNEDCWSKRLQYEVKKMEQRLTSTELKFDQKSRKVQYLLNKVRRQTAMVQKYKLTSVFIKKPFFQLSRHQQSSTLWKLIALFEKMGTYEEQLLIIGKLMKKMEDVANGREMEEEERGEKQVEEEEKESGDELDEDMEDEKPQPKLQNCDPDQEASCSIAPILKPECGNEAFEKDFEDEQDSICPLYNHKVTSEANSYNVLEVLYGEPPSIEELFYRSDVDVLKLGKAIYCFPQNDSWTQMHRIITIYASLMSIPYTPDTIAAIQQKRSLDRLKKLLSPEEFEPIHKEWIDLRAIGTEFLETINGEILFKKWEKSQHQQKTQAPPPQITSYPLTSMYAQTVQSGPKKMYFIRKNPSTSNEKCSPKTVYVKNSSYTSSLNQMPSTSRRHIDETITLDD</sequence>
<evidence type="ECO:0000313" key="4">
    <source>
        <dbReference type="WBParaSite" id="ACRNAN_scaffold7952.g29826.t1"/>
    </source>
</evidence>
<protein>
    <submittedName>
        <fullName evidence="4">Uncharacterized protein</fullName>
    </submittedName>
</protein>